<dbReference type="InterPro" id="IPR017853">
    <property type="entry name" value="GH"/>
</dbReference>
<evidence type="ECO:0000259" key="9">
    <source>
        <dbReference type="Pfam" id="PF00728"/>
    </source>
</evidence>
<feature type="chain" id="PRO_5010637253" description="beta-N-acetylhexosaminidase" evidence="8">
    <location>
        <begin position="29"/>
        <end position="530"/>
    </location>
</feature>
<dbReference type="AlphaFoldDB" id="A0A154MT22"/>
<evidence type="ECO:0000256" key="5">
    <source>
        <dbReference type="ARBA" id="ARBA00023295"/>
    </source>
</evidence>
<dbReference type="PANTHER" id="PTHR22600:SF57">
    <property type="entry name" value="BETA-N-ACETYLHEXOSAMINIDASE"/>
    <property type="match status" value="1"/>
</dbReference>
<evidence type="ECO:0000256" key="1">
    <source>
        <dbReference type="ARBA" id="ARBA00001231"/>
    </source>
</evidence>
<evidence type="ECO:0000313" key="11">
    <source>
        <dbReference type="EMBL" id="KZB87488.1"/>
    </source>
</evidence>
<sequence length="530" mass="58037">MSKRLSRTVLGVAVLGLVTFGLPATASADPAAAQRAKPERTVSDVVPAPVEAKPDPRADFRLNPATVIRTDRDGKQVADYLAGLLRPATGYRLPVVSGHRGGRPAISLETGHAGGRVGTEGYQLKVSPGGVTLKANTDKGLFLGVQTLRQLLPSAIDAKTVQHRSWVISGGTVLDYPRFGYRGAMLDVARHFFTPAQVKLYIDQIAQYKINTLHLHLTDDQGWRIEIKSWPKLATVGGQTAVGGAPGGYYTQEQYKDLVRYAASRHITIVPEIDMPGHTNAAQHSYAELNCDGVAVPPRTDIEVGYSSLCINKDITYKFVDDVIRELSAITPGKYLNIGGDEAHSTTPADYQTFATKVHPIVTKYGKTITGWHDIAKTKPPVSAVPQFWGTTGTDAHVAEAAARGNKILMSPANKAYLDMKYHPQTRLGQDWAGLIEVKTGYDWDPATYLQGVTEQNVAGVEAPLWSETLVTSDDIEFMAFPRLPGYAEIGWSPKASRTWDAYRLRLAKQSPRWVQQGIDFYRSTQVDWK</sequence>
<dbReference type="GO" id="GO:0005975">
    <property type="term" value="P:carbohydrate metabolic process"/>
    <property type="evidence" value="ECO:0007669"/>
    <property type="project" value="InterPro"/>
</dbReference>
<evidence type="ECO:0000256" key="2">
    <source>
        <dbReference type="ARBA" id="ARBA00006285"/>
    </source>
</evidence>
<dbReference type="InterPro" id="IPR015882">
    <property type="entry name" value="HEX_bac_N"/>
</dbReference>
<dbReference type="GO" id="GO:0030203">
    <property type="term" value="P:glycosaminoglycan metabolic process"/>
    <property type="evidence" value="ECO:0007669"/>
    <property type="project" value="TreeGrafter"/>
</dbReference>
<evidence type="ECO:0000256" key="3">
    <source>
        <dbReference type="ARBA" id="ARBA00012663"/>
    </source>
</evidence>
<dbReference type="PRINTS" id="PR00738">
    <property type="entry name" value="GLHYDRLASE20"/>
</dbReference>
<dbReference type="Gene3D" id="3.30.379.10">
    <property type="entry name" value="Chitobiase/beta-hexosaminidase domain 2-like"/>
    <property type="match status" value="1"/>
</dbReference>
<feature type="signal peptide" evidence="8">
    <location>
        <begin position="1"/>
        <end position="28"/>
    </location>
</feature>
<evidence type="ECO:0000313" key="12">
    <source>
        <dbReference type="EMBL" id="OKA08321.1"/>
    </source>
</evidence>
<keyword evidence="5" id="KW-0326">Glycosidase</keyword>
<feature type="active site" description="Proton donor" evidence="6">
    <location>
        <position position="342"/>
    </location>
</feature>
<feature type="domain" description="Glycoside hydrolase family 20 catalytic" evidence="9">
    <location>
        <begin position="352"/>
        <end position="494"/>
    </location>
</feature>
<keyword evidence="8" id="KW-0732">Signal</keyword>
<evidence type="ECO:0000256" key="6">
    <source>
        <dbReference type="PIRSR" id="PIRSR625705-1"/>
    </source>
</evidence>
<dbReference type="EMBL" id="LQCI01000003">
    <property type="protein sequence ID" value="KZB87488.1"/>
    <property type="molecule type" value="Genomic_DNA"/>
</dbReference>
<dbReference type="EC" id="3.2.1.52" evidence="3"/>
<dbReference type="EMBL" id="LOBU02000012">
    <property type="protein sequence ID" value="OKA08321.1"/>
    <property type="molecule type" value="Genomic_DNA"/>
</dbReference>
<dbReference type="InterPro" id="IPR015883">
    <property type="entry name" value="Glyco_hydro_20_cat"/>
</dbReference>
<evidence type="ECO:0000259" key="10">
    <source>
        <dbReference type="Pfam" id="PF02838"/>
    </source>
</evidence>
<organism evidence="11 13">
    <name type="scientific">Amycolatopsis regifaucium</name>
    <dbReference type="NCBI Taxonomy" id="546365"/>
    <lineage>
        <taxon>Bacteria</taxon>
        <taxon>Bacillati</taxon>
        <taxon>Actinomycetota</taxon>
        <taxon>Actinomycetes</taxon>
        <taxon>Pseudonocardiales</taxon>
        <taxon>Pseudonocardiaceae</taxon>
        <taxon>Amycolatopsis</taxon>
    </lineage>
</organism>
<dbReference type="InterPro" id="IPR025705">
    <property type="entry name" value="Beta_hexosaminidase_sua/sub"/>
</dbReference>
<dbReference type="Pfam" id="PF02838">
    <property type="entry name" value="Glyco_hydro_20b"/>
    <property type="match status" value="1"/>
</dbReference>
<accession>A0A154MT22</accession>
<name>A0A154MT22_9PSEU</name>
<dbReference type="GO" id="GO:0004563">
    <property type="term" value="F:beta-N-acetylhexosaminidase activity"/>
    <property type="evidence" value="ECO:0007669"/>
    <property type="project" value="UniProtKB-EC"/>
</dbReference>
<dbReference type="InterPro" id="IPR029018">
    <property type="entry name" value="Hex-like_dom2"/>
</dbReference>
<evidence type="ECO:0000256" key="7">
    <source>
        <dbReference type="SAM" id="MobiDB-lite"/>
    </source>
</evidence>
<dbReference type="SUPFAM" id="SSF55545">
    <property type="entry name" value="beta-N-acetylhexosaminidase-like domain"/>
    <property type="match status" value="1"/>
</dbReference>
<gene>
    <name evidence="12" type="ORF">ATP06_0213690</name>
    <name evidence="11" type="ORF">AVL48_22930</name>
</gene>
<dbReference type="OrthoDB" id="9763537at2"/>
<dbReference type="Gene3D" id="3.20.20.80">
    <property type="entry name" value="Glycosidases"/>
    <property type="match status" value="1"/>
</dbReference>
<dbReference type="GO" id="GO:0016020">
    <property type="term" value="C:membrane"/>
    <property type="evidence" value="ECO:0007669"/>
    <property type="project" value="TreeGrafter"/>
</dbReference>
<dbReference type="PANTHER" id="PTHR22600">
    <property type="entry name" value="BETA-HEXOSAMINIDASE"/>
    <property type="match status" value="1"/>
</dbReference>
<evidence type="ECO:0000313" key="14">
    <source>
        <dbReference type="Proteomes" id="UP000186883"/>
    </source>
</evidence>
<dbReference type="RefSeq" id="WP_061989480.1">
    <property type="nucleotide sequence ID" value="NZ_FOPQ01000008.1"/>
</dbReference>
<reference evidence="11 13" key="1">
    <citation type="submission" date="2015-12" db="EMBL/GenBank/DDBJ databases">
        <title>Amycolatopsis regifaucium genome sequencing and assembly.</title>
        <authorList>
            <person name="Mayilraj S."/>
        </authorList>
    </citation>
    <scope>NUCLEOTIDE SEQUENCE [LARGE SCALE GENOMIC DNA]</scope>
    <source>
        <strain evidence="11 13">GY080</strain>
    </source>
</reference>
<evidence type="ECO:0000256" key="4">
    <source>
        <dbReference type="ARBA" id="ARBA00022801"/>
    </source>
</evidence>
<dbReference type="CDD" id="cd06568">
    <property type="entry name" value="GH20_SpHex_like"/>
    <property type="match status" value="1"/>
</dbReference>
<evidence type="ECO:0000256" key="8">
    <source>
        <dbReference type="SAM" id="SignalP"/>
    </source>
</evidence>
<comment type="catalytic activity">
    <reaction evidence="1">
        <text>Hydrolysis of terminal non-reducing N-acetyl-D-hexosamine residues in N-acetyl-beta-D-hexosaminides.</text>
        <dbReference type="EC" id="3.2.1.52"/>
    </reaction>
</comment>
<protein>
    <recommendedName>
        <fullName evidence="3">beta-N-acetylhexosaminidase</fullName>
        <ecNumber evidence="3">3.2.1.52</ecNumber>
    </recommendedName>
</protein>
<comment type="similarity">
    <text evidence="2">Belongs to the glycosyl hydrolase 20 family.</text>
</comment>
<keyword evidence="14" id="KW-1185">Reference proteome</keyword>
<dbReference type="SUPFAM" id="SSF51445">
    <property type="entry name" value="(Trans)glycosidases"/>
    <property type="match status" value="1"/>
</dbReference>
<dbReference type="Proteomes" id="UP000076321">
    <property type="component" value="Unassembled WGS sequence"/>
</dbReference>
<feature type="region of interest" description="Disordered" evidence="7">
    <location>
        <begin position="28"/>
        <end position="58"/>
    </location>
</feature>
<evidence type="ECO:0000313" key="13">
    <source>
        <dbReference type="Proteomes" id="UP000076321"/>
    </source>
</evidence>
<feature type="domain" description="Glycoside hydrolase family 20 catalytic" evidence="9">
    <location>
        <begin position="179"/>
        <end position="345"/>
    </location>
</feature>
<dbReference type="Proteomes" id="UP000186883">
    <property type="component" value="Unassembled WGS sequence"/>
</dbReference>
<comment type="caution">
    <text evidence="11">The sequence shown here is derived from an EMBL/GenBank/DDBJ whole genome shotgun (WGS) entry which is preliminary data.</text>
</comment>
<keyword evidence="4" id="KW-0378">Hydrolase</keyword>
<feature type="domain" description="Beta-hexosaminidase bacterial type N-terminal" evidence="10">
    <location>
        <begin position="44"/>
        <end position="176"/>
    </location>
</feature>
<proteinExistence type="inferred from homology"/>
<dbReference type="Pfam" id="PF00728">
    <property type="entry name" value="Glyco_hydro_20"/>
    <property type="match status" value="2"/>
</dbReference>
<reference evidence="12 14" key="2">
    <citation type="submission" date="2016-11" db="EMBL/GenBank/DDBJ databases">
        <title>Genome sequencing of Amycolatopsis regifaucium.</title>
        <authorList>
            <person name="Mayilraj S."/>
            <person name="Kaur N."/>
        </authorList>
    </citation>
    <scope>NUCLEOTIDE SEQUENCE [LARGE SCALE GENOMIC DNA]</scope>
    <source>
        <strain evidence="12 14">GY080</strain>
    </source>
</reference>